<dbReference type="Proteomes" id="UP000500890">
    <property type="component" value="Chromosome"/>
</dbReference>
<accession>A0A6G8ANJ5</accession>
<reference evidence="2 3" key="1">
    <citation type="submission" date="2020-03" db="EMBL/GenBank/DDBJ databases">
        <title>Vagococcus sp. nov., isolated from beetles.</title>
        <authorList>
            <person name="Hyun D.-W."/>
            <person name="Bae J.-W."/>
        </authorList>
    </citation>
    <scope>NUCLEOTIDE SEQUENCE [LARGE SCALE GENOMIC DNA]</scope>
    <source>
        <strain evidence="2 3">HDW17A</strain>
    </source>
</reference>
<keyword evidence="3" id="KW-1185">Reference proteome</keyword>
<dbReference type="Gene3D" id="2.170.130.30">
    <property type="match status" value="1"/>
</dbReference>
<protein>
    <submittedName>
        <fullName evidence="2">DUF4430 domain-containing protein</fullName>
    </submittedName>
</protein>
<feature type="domain" description="Transcobalamin-like C-terminal" evidence="1">
    <location>
        <begin position="56"/>
        <end position="122"/>
    </location>
</feature>
<dbReference type="KEGG" id="vah:G7081_05940"/>
<name>A0A6G8ANJ5_9ENTE</name>
<dbReference type="PROSITE" id="PS51257">
    <property type="entry name" value="PROKAR_LIPOPROTEIN"/>
    <property type="match status" value="1"/>
</dbReference>
<proteinExistence type="predicted"/>
<sequence>MKKVVTGLFSLVVIFMMVGCQPKTENKMTENDISIKVSLVEDGKEFKSETIKVADGENLETIMMDHYDAKSEQGMVTEIKGRQQIADDMKYWMFDVNGKPSAVGANAYEVKDGDLIEWKLNKLEM</sequence>
<evidence type="ECO:0000313" key="3">
    <source>
        <dbReference type="Proteomes" id="UP000500890"/>
    </source>
</evidence>
<gene>
    <name evidence="2" type="ORF">G7081_05940</name>
</gene>
<organism evidence="2 3">
    <name type="scientific">Vagococcus coleopterorum</name>
    <dbReference type="NCBI Taxonomy" id="2714946"/>
    <lineage>
        <taxon>Bacteria</taxon>
        <taxon>Bacillati</taxon>
        <taxon>Bacillota</taxon>
        <taxon>Bacilli</taxon>
        <taxon>Lactobacillales</taxon>
        <taxon>Enterococcaceae</taxon>
        <taxon>Vagococcus</taxon>
    </lineage>
</organism>
<dbReference type="InterPro" id="IPR027954">
    <property type="entry name" value="Transcobalamin-like_C"/>
</dbReference>
<dbReference type="RefSeq" id="WP_166008036.1">
    <property type="nucleotide sequence ID" value="NZ_CP049886.1"/>
</dbReference>
<dbReference type="AlphaFoldDB" id="A0A6G8ANJ5"/>
<evidence type="ECO:0000259" key="1">
    <source>
        <dbReference type="Pfam" id="PF14478"/>
    </source>
</evidence>
<dbReference type="Pfam" id="PF14478">
    <property type="entry name" value="DUF4430"/>
    <property type="match status" value="1"/>
</dbReference>
<evidence type="ECO:0000313" key="2">
    <source>
        <dbReference type="EMBL" id="QIL46648.1"/>
    </source>
</evidence>
<dbReference type="EMBL" id="CP049886">
    <property type="protein sequence ID" value="QIL46648.1"/>
    <property type="molecule type" value="Genomic_DNA"/>
</dbReference>